<name>A0A9D1PA00_9FIRM</name>
<evidence type="ECO:0000256" key="1">
    <source>
        <dbReference type="ARBA" id="ARBA00008766"/>
    </source>
</evidence>
<evidence type="ECO:0000313" key="8">
    <source>
        <dbReference type="Proteomes" id="UP000886814"/>
    </source>
</evidence>
<dbReference type="Gene3D" id="3.90.230.10">
    <property type="entry name" value="Creatinase/methionine aminopeptidase superfamily"/>
    <property type="match status" value="1"/>
</dbReference>
<dbReference type="PANTHER" id="PTHR43763">
    <property type="entry name" value="XAA-PRO AMINOPEPTIDASE 1"/>
    <property type="match status" value="1"/>
</dbReference>
<dbReference type="InterPro" id="IPR000587">
    <property type="entry name" value="Creatinase_N"/>
</dbReference>
<feature type="domain" description="Peptidase M24 C-terminal" evidence="6">
    <location>
        <begin position="540"/>
        <end position="600"/>
    </location>
</feature>
<dbReference type="Gene3D" id="3.40.350.10">
    <property type="entry name" value="Creatinase/prolidase N-terminal domain"/>
    <property type="match status" value="2"/>
</dbReference>
<evidence type="ECO:0000259" key="4">
    <source>
        <dbReference type="Pfam" id="PF00557"/>
    </source>
</evidence>
<keyword evidence="7" id="KW-0031">Aminopeptidase</keyword>
<dbReference type="GO" id="GO:0005737">
    <property type="term" value="C:cytoplasm"/>
    <property type="evidence" value="ECO:0007669"/>
    <property type="project" value="UniProtKB-ARBA"/>
</dbReference>
<accession>A0A9D1PA00</accession>
<dbReference type="GO" id="GO:0070006">
    <property type="term" value="F:metalloaminopeptidase activity"/>
    <property type="evidence" value="ECO:0007669"/>
    <property type="project" value="InterPro"/>
</dbReference>
<proteinExistence type="inferred from homology"/>
<dbReference type="InterPro" id="IPR000994">
    <property type="entry name" value="Pept_M24"/>
</dbReference>
<keyword evidence="2" id="KW-0479">Metal-binding</keyword>
<dbReference type="GO" id="GO:0046872">
    <property type="term" value="F:metal ion binding"/>
    <property type="evidence" value="ECO:0007669"/>
    <property type="project" value="UniProtKB-KW"/>
</dbReference>
<dbReference type="Pfam" id="PF16189">
    <property type="entry name" value="Creatinase_N_2"/>
    <property type="match status" value="1"/>
</dbReference>
<dbReference type="InterPro" id="IPR032416">
    <property type="entry name" value="Peptidase_M24_C"/>
</dbReference>
<feature type="domain" description="Peptidase M24" evidence="4">
    <location>
        <begin position="310"/>
        <end position="531"/>
    </location>
</feature>
<dbReference type="InterPro" id="IPR036005">
    <property type="entry name" value="Creatinase/aminopeptidase-like"/>
</dbReference>
<keyword evidence="7" id="KW-0645">Protease</keyword>
<reference evidence="7" key="1">
    <citation type="journal article" date="2021" name="PeerJ">
        <title>Extensive microbial diversity within the chicken gut microbiome revealed by metagenomics and culture.</title>
        <authorList>
            <person name="Gilroy R."/>
            <person name="Ravi A."/>
            <person name="Getino M."/>
            <person name="Pursley I."/>
            <person name="Horton D.L."/>
            <person name="Alikhan N.F."/>
            <person name="Baker D."/>
            <person name="Gharbi K."/>
            <person name="Hall N."/>
            <person name="Watson M."/>
            <person name="Adriaenssens E.M."/>
            <person name="Foster-Nyarko E."/>
            <person name="Jarju S."/>
            <person name="Secka A."/>
            <person name="Antonio M."/>
            <person name="Oren A."/>
            <person name="Chaudhuri R.R."/>
            <person name="La Ragione R."/>
            <person name="Hildebrand F."/>
            <person name="Pallen M.J."/>
        </authorList>
    </citation>
    <scope>NUCLEOTIDE SEQUENCE</scope>
    <source>
        <strain evidence="7">CHK195-9823</strain>
    </source>
</reference>
<protein>
    <submittedName>
        <fullName evidence="7">Aminopeptidase P family protein</fullName>
    </submittedName>
</protein>
<comment type="caution">
    <text evidence="7">The sequence shown here is derived from an EMBL/GenBank/DDBJ whole genome shotgun (WGS) entry which is preliminary data.</text>
</comment>
<reference evidence="7" key="2">
    <citation type="submission" date="2021-04" db="EMBL/GenBank/DDBJ databases">
        <authorList>
            <person name="Gilroy R."/>
        </authorList>
    </citation>
    <scope>NUCLEOTIDE SEQUENCE</scope>
    <source>
        <strain evidence="7">CHK195-9823</strain>
    </source>
</reference>
<keyword evidence="3" id="KW-0378">Hydrolase</keyword>
<dbReference type="Pfam" id="PF00557">
    <property type="entry name" value="Peptidase_M24"/>
    <property type="match status" value="1"/>
</dbReference>
<sequence>MNANRERIAKLQQEMKAEGMDMYLVPTADFHQSEYVGDYFKARAWLSGFTGSAGTLVVTQDQACLWTDGRYFIQAAKQLEDTGVSLMKMGEEGVPTVDEFIRENLPQKGCLGCDGRTISVAEGKEYEKLLADKEAVLKCDVDLAGKIWTDRPEMSREPVYVLDVKYAGKTREEKIAKVREEMKKARADIHVISSLDDIVWLLNIRGNDIEYNPVVLSYVVLTMDQVHFYVQEEAVPSEVRKELEEAGVVLHPYFQVYEDVKKLDPSQKVMVEDACTNYTLYKNIPQGTEFVFQANPAAVFKGNKNAVEMENLKTAHIKDARAMCRFIYWLKKNVPSGEVTEYSASMKSREFRLEDPDCLDLSFETICAYGPNAAMCHYAPTKNDCAKVEPKGFFLIDSGGQYWQGTTDITRTIAVGELTQEQKEHFTLVLQGHIRMAMAKFQYGCSGANLDILVREPLWERGLDFNHGTGHGVGYLLNVHEGPQNINWKIRSGGRRGNTTPLEEGMLTSDEPGLYLEGKYGIRTENLLLCKKAEKNSYGQFMEFETVTLVPYEREAILTDMLTRKELDWLNAYHKKVYETVGPMLNEEEKAWLKEATAPLN</sequence>
<dbReference type="FunFam" id="3.90.230.10:FF:000009">
    <property type="entry name" value="xaa-Pro aminopeptidase 2"/>
    <property type="match status" value="1"/>
</dbReference>
<dbReference type="InterPro" id="IPR050422">
    <property type="entry name" value="X-Pro_aminopeptidase_P"/>
</dbReference>
<evidence type="ECO:0000259" key="6">
    <source>
        <dbReference type="Pfam" id="PF16188"/>
    </source>
</evidence>
<dbReference type="EMBL" id="DXIQ01000002">
    <property type="protein sequence ID" value="HIV37400.1"/>
    <property type="molecule type" value="Genomic_DNA"/>
</dbReference>
<evidence type="ECO:0000256" key="2">
    <source>
        <dbReference type="ARBA" id="ARBA00022723"/>
    </source>
</evidence>
<gene>
    <name evidence="7" type="ORF">H9747_00120</name>
</gene>
<dbReference type="InterPro" id="IPR029149">
    <property type="entry name" value="Creatin/AminoP/Spt16_N"/>
</dbReference>
<evidence type="ECO:0000256" key="3">
    <source>
        <dbReference type="ARBA" id="ARBA00022801"/>
    </source>
</evidence>
<evidence type="ECO:0000313" key="7">
    <source>
        <dbReference type="EMBL" id="HIV37400.1"/>
    </source>
</evidence>
<dbReference type="Pfam" id="PF16188">
    <property type="entry name" value="Peptidase_M24_C"/>
    <property type="match status" value="1"/>
</dbReference>
<dbReference type="SUPFAM" id="SSF53092">
    <property type="entry name" value="Creatinase/prolidase N-terminal domain"/>
    <property type="match status" value="1"/>
</dbReference>
<evidence type="ECO:0000259" key="5">
    <source>
        <dbReference type="Pfam" id="PF01321"/>
    </source>
</evidence>
<dbReference type="Proteomes" id="UP000886814">
    <property type="component" value="Unassembled WGS sequence"/>
</dbReference>
<dbReference type="FunFam" id="3.40.350.10:FF:000003">
    <property type="entry name" value="Xaa-pro aminopeptidase P"/>
    <property type="match status" value="1"/>
</dbReference>
<feature type="domain" description="Creatinase N-terminal" evidence="5">
    <location>
        <begin position="7"/>
        <end position="135"/>
    </location>
</feature>
<dbReference type="InterPro" id="IPR033740">
    <property type="entry name" value="Pept_M24B"/>
</dbReference>
<comment type="similarity">
    <text evidence="1">Belongs to the peptidase M24B family.</text>
</comment>
<dbReference type="SUPFAM" id="SSF55920">
    <property type="entry name" value="Creatinase/aminopeptidase"/>
    <property type="match status" value="1"/>
</dbReference>
<dbReference type="Pfam" id="PF01321">
    <property type="entry name" value="Creatinase_N"/>
    <property type="match status" value="1"/>
</dbReference>
<dbReference type="CDD" id="cd01085">
    <property type="entry name" value="APP"/>
    <property type="match status" value="1"/>
</dbReference>
<dbReference type="PANTHER" id="PTHR43763:SF6">
    <property type="entry name" value="XAA-PRO AMINOPEPTIDASE 1"/>
    <property type="match status" value="1"/>
</dbReference>
<organism evidence="7 8">
    <name type="scientific">Candidatus Blautia stercorigallinarum</name>
    <dbReference type="NCBI Taxonomy" id="2838501"/>
    <lineage>
        <taxon>Bacteria</taxon>
        <taxon>Bacillati</taxon>
        <taxon>Bacillota</taxon>
        <taxon>Clostridia</taxon>
        <taxon>Lachnospirales</taxon>
        <taxon>Lachnospiraceae</taxon>
        <taxon>Blautia</taxon>
    </lineage>
</organism>
<dbReference type="AlphaFoldDB" id="A0A9D1PA00"/>